<evidence type="ECO:0000256" key="7">
    <source>
        <dbReference type="SAM" id="Phobius"/>
    </source>
</evidence>
<keyword evidence="10" id="KW-1185">Reference proteome</keyword>
<dbReference type="EMBL" id="CP058561">
    <property type="protein sequence ID" value="QUH28186.1"/>
    <property type="molecule type" value="Genomic_DNA"/>
</dbReference>
<dbReference type="GO" id="GO:0005886">
    <property type="term" value="C:plasma membrane"/>
    <property type="evidence" value="ECO:0007669"/>
    <property type="project" value="UniProtKB-SubCell"/>
</dbReference>
<feature type="transmembrane region" description="Helical" evidence="7">
    <location>
        <begin position="48"/>
        <end position="69"/>
    </location>
</feature>
<dbReference type="PIRSF" id="PIRSF006066">
    <property type="entry name" value="HI0050"/>
    <property type="match status" value="1"/>
</dbReference>
<keyword evidence="2" id="KW-1003">Cell membrane</keyword>
<feature type="transmembrane region" description="Helical" evidence="7">
    <location>
        <begin position="167"/>
        <end position="192"/>
    </location>
</feature>
<name>A0A8J8M8C8_9FIRM</name>
<feature type="transmembrane region" description="Helical" evidence="7">
    <location>
        <begin position="396"/>
        <end position="420"/>
    </location>
</feature>
<keyword evidence="5 7" id="KW-1133">Transmembrane helix</keyword>
<feature type="transmembrane region" description="Helical" evidence="7">
    <location>
        <begin position="312"/>
        <end position="330"/>
    </location>
</feature>
<feature type="transmembrane region" description="Helical" evidence="7">
    <location>
        <begin position="369"/>
        <end position="389"/>
    </location>
</feature>
<evidence type="ECO:0000256" key="3">
    <source>
        <dbReference type="ARBA" id="ARBA00022519"/>
    </source>
</evidence>
<evidence type="ECO:0000256" key="4">
    <source>
        <dbReference type="ARBA" id="ARBA00022692"/>
    </source>
</evidence>
<dbReference type="AlphaFoldDB" id="A0A8J8M8C8"/>
<keyword evidence="6 7" id="KW-0472">Membrane</keyword>
<feature type="transmembrane region" description="Helical" evidence="7">
    <location>
        <begin position="81"/>
        <end position="107"/>
    </location>
</feature>
<dbReference type="Proteomes" id="UP000677305">
    <property type="component" value="Chromosome"/>
</dbReference>
<feature type="transmembrane region" description="Helical" evidence="7">
    <location>
        <begin position="342"/>
        <end position="363"/>
    </location>
</feature>
<feature type="domain" description="TRAP C4-dicarboxylate transport system permease DctM subunit" evidence="8">
    <location>
        <begin position="6"/>
        <end position="416"/>
    </location>
</feature>
<accession>A0A8J8M8C8</accession>
<dbReference type="KEGG" id="vgu:HYG85_04360"/>
<feature type="transmembrane region" description="Helical" evidence="7">
    <location>
        <begin position="138"/>
        <end position="161"/>
    </location>
</feature>
<dbReference type="Pfam" id="PF06808">
    <property type="entry name" value="DctM"/>
    <property type="match status" value="1"/>
</dbReference>
<feature type="transmembrane region" description="Helical" evidence="7">
    <location>
        <begin position="240"/>
        <end position="256"/>
    </location>
</feature>
<keyword evidence="3" id="KW-0997">Cell inner membrane</keyword>
<dbReference type="NCBIfam" id="TIGR00786">
    <property type="entry name" value="dctM"/>
    <property type="match status" value="1"/>
</dbReference>
<reference evidence="9 10" key="1">
    <citation type="submission" date="2020-07" db="EMBL/GenBank/DDBJ databases">
        <title>Vallitalea guaymasensis genome.</title>
        <authorList>
            <person name="Postec A."/>
        </authorList>
    </citation>
    <scope>NUCLEOTIDE SEQUENCE [LARGE SCALE GENOMIC DNA]</scope>
    <source>
        <strain evidence="9 10">Ra1766G1</strain>
    </source>
</reference>
<feature type="transmembrane region" description="Helical" evidence="7">
    <location>
        <begin position="113"/>
        <end position="131"/>
    </location>
</feature>
<gene>
    <name evidence="9" type="ORF">HYG85_04360</name>
</gene>
<dbReference type="InterPro" id="IPR010656">
    <property type="entry name" value="DctM"/>
</dbReference>
<evidence type="ECO:0000256" key="2">
    <source>
        <dbReference type="ARBA" id="ARBA00022475"/>
    </source>
</evidence>
<evidence type="ECO:0000313" key="9">
    <source>
        <dbReference type="EMBL" id="QUH28186.1"/>
    </source>
</evidence>
<dbReference type="InterPro" id="IPR004681">
    <property type="entry name" value="TRAP_DctM"/>
</dbReference>
<evidence type="ECO:0000256" key="1">
    <source>
        <dbReference type="ARBA" id="ARBA00004429"/>
    </source>
</evidence>
<evidence type="ECO:0000259" key="8">
    <source>
        <dbReference type="Pfam" id="PF06808"/>
    </source>
</evidence>
<dbReference type="OrthoDB" id="9777699at2"/>
<comment type="subcellular location">
    <subcellularLocation>
        <location evidence="1">Cell inner membrane</location>
        <topology evidence="1">Multi-pass membrane protein</topology>
    </subcellularLocation>
</comment>
<organism evidence="9 10">
    <name type="scientific">Vallitalea guaymasensis</name>
    <dbReference type="NCBI Taxonomy" id="1185412"/>
    <lineage>
        <taxon>Bacteria</taxon>
        <taxon>Bacillati</taxon>
        <taxon>Bacillota</taxon>
        <taxon>Clostridia</taxon>
        <taxon>Lachnospirales</taxon>
        <taxon>Vallitaleaceae</taxon>
        <taxon>Vallitalea</taxon>
    </lineage>
</organism>
<protein>
    <submittedName>
        <fullName evidence="9">TRAP transporter large permease</fullName>
    </submittedName>
</protein>
<proteinExistence type="predicted"/>
<dbReference type="RefSeq" id="WP_113671866.1">
    <property type="nucleotide sequence ID" value="NZ_CAJXUH010000008.1"/>
</dbReference>
<evidence type="ECO:0000256" key="5">
    <source>
        <dbReference type="ARBA" id="ARBA00022989"/>
    </source>
</evidence>
<evidence type="ECO:0000256" key="6">
    <source>
        <dbReference type="ARBA" id="ARBA00023136"/>
    </source>
</evidence>
<keyword evidence="4 7" id="KW-0812">Transmembrane</keyword>
<feature type="transmembrane region" description="Helical" evidence="7">
    <location>
        <begin position="213"/>
        <end position="234"/>
    </location>
</feature>
<evidence type="ECO:0000313" key="10">
    <source>
        <dbReference type="Proteomes" id="UP000677305"/>
    </source>
</evidence>
<sequence length="425" mass="44312">MVLLLFGSLLILLLLNIPIAVSLGLSSIIALTFGDMPTPSFVVAQRMFTSLDSFPFMAIPFFMLAGGLMERGGISVRLIKFAKACVGNTIGGLGIITIIASAFFGAISGSNPATVAAIGGIMIPAMIKAGYPKDFASAIAAAGGTLGVIIPPSIPMITYGVVAGVSISTLFTAGIVPGILIGLSLIGVILYYSKKLNLPKGEPTSLKNILVTFKEAILALLMPVIILGGIYGGVFTPTEAAAVAVIYSFIVSVFVYKELKMKDLGQVILKSAISTAVVLFVIANSASFSWIITSAQIPAKVTTAMMSLSSNPIVITTLINIMLLFLGSFLETQAIILLVAPILLPLTASLGISPILLGIIIVVNTSVGMITPPMAVNLFVACGISGLKVEAISRKIIAFLVVEIIIVLLITNFPQISLFLPQLLQ</sequence>
<feature type="transmembrane region" description="Helical" evidence="7">
    <location>
        <begin position="268"/>
        <end position="292"/>
    </location>
</feature>
<dbReference type="GO" id="GO:0022857">
    <property type="term" value="F:transmembrane transporter activity"/>
    <property type="evidence" value="ECO:0007669"/>
    <property type="project" value="TreeGrafter"/>
</dbReference>
<dbReference type="PANTHER" id="PTHR33362:SF3">
    <property type="entry name" value="SIALIC ACID TRAP TRANSPORTER PERMEASE PROTEIN SIAT"/>
    <property type="match status" value="1"/>
</dbReference>
<dbReference type="PANTHER" id="PTHR33362">
    <property type="entry name" value="SIALIC ACID TRAP TRANSPORTER PERMEASE PROTEIN SIAT-RELATED"/>
    <property type="match status" value="1"/>
</dbReference>